<gene>
    <name evidence="2" type="ORF">GCM10011452_16330</name>
</gene>
<name>A0A918MJK8_9RHOB</name>
<evidence type="ECO:0000313" key="3">
    <source>
        <dbReference type="Proteomes" id="UP000628984"/>
    </source>
</evidence>
<sequence>MPPKIFALLILAVIVDAGLTLWLVQWLGLPIAMVAQLALLAALLTRLKA</sequence>
<keyword evidence="3" id="KW-1185">Reference proteome</keyword>
<comment type="caution">
    <text evidence="2">The sequence shown here is derived from an EMBL/GenBank/DDBJ whole genome shotgun (WGS) entry which is preliminary data.</text>
</comment>
<accession>A0A918MJK8</accession>
<feature type="transmembrane region" description="Helical" evidence="1">
    <location>
        <begin position="27"/>
        <end position="45"/>
    </location>
</feature>
<keyword evidence="1" id="KW-1133">Transmembrane helix</keyword>
<dbReference type="EMBL" id="BMYQ01000003">
    <property type="protein sequence ID" value="GGW28358.1"/>
    <property type="molecule type" value="Genomic_DNA"/>
</dbReference>
<dbReference type="Proteomes" id="UP000628984">
    <property type="component" value="Unassembled WGS sequence"/>
</dbReference>
<dbReference type="RefSeq" id="WP_189633349.1">
    <property type="nucleotide sequence ID" value="NZ_BMYQ01000003.1"/>
</dbReference>
<protein>
    <submittedName>
        <fullName evidence="2">Uncharacterized protein</fullName>
    </submittedName>
</protein>
<keyword evidence="1" id="KW-0812">Transmembrane</keyword>
<evidence type="ECO:0000256" key="1">
    <source>
        <dbReference type="SAM" id="Phobius"/>
    </source>
</evidence>
<keyword evidence="1" id="KW-0472">Membrane</keyword>
<proteinExistence type="predicted"/>
<dbReference type="AlphaFoldDB" id="A0A918MJK8"/>
<organism evidence="2 3">
    <name type="scientific">Gemmobacter lanyuensis</name>
    <dbReference type="NCBI Taxonomy" id="1054497"/>
    <lineage>
        <taxon>Bacteria</taxon>
        <taxon>Pseudomonadati</taxon>
        <taxon>Pseudomonadota</taxon>
        <taxon>Alphaproteobacteria</taxon>
        <taxon>Rhodobacterales</taxon>
        <taxon>Paracoccaceae</taxon>
        <taxon>Gemmobacter</taxon>
    </lineage>
</organism>
<evidence type="ECO:0000313" key="2">
    <source>
        <dbReference type="EMBL" id="GGW28358.1"/>
    </source>
</evidence>
<reference evidence="2" key="2">
    <citation type="submission" date="2020-09" db="EMBL/GenBank/DDBJ databases">
        <authorList>
            <person name="Sun Q."/>
            <person name="Kim S."/>
        </authorList>
    </citation>
    <scope>NUCLEOTIDE SEQUENCE</scope>
    <source>
        <strain evidence="2">KCTC 23714</strain>
    </source>
</reference>
<reference evidence="2" key="1">
    <citation type="journal article" date="2014" name="Int. J. Syst. Evol. Microbiol.">
        <title>Complete genome sequence of Corynebacterium casei LMG S-19264T (=DSM 44701T), isolated from a smear-ripened cheese.</title>
        <authorList>
            <consortium name="US DOE Joint Genome Institute (JGI-PGF)"/>
            <person name="Walter F."/>
            <person name="Albersmeier A."/>
            <person name="Kalinowski J."/>
            <person name="Ruckert C."/>
        </authorList>
    </citation>
    <scope>NUCLEOTIDE SEQUENCE</scope>
    <source>
        <strain evidence="2">KCTC 23714</strain>
    </source>
</reference>